<dbReference type="WBParaSite" id="HNAJ_0000135001-mRNA-1">
    <property type="protein sequence ID" value="HNAJ_0000135001-mRNA-1"/>
    <property type="gene ID" value="HNAJ_0000135001"/>
</dbReference>
<gene>
    <name evidence="1" type="ORF">HNAJ_LOCUS1349</name>
</gene>
<evidence type="ECO:0000313" key="3">
    <source>
        <dbReference type="WBParaSite" id="HNAJ_0000135001-mRNA-1"/>
    </source>
</evidence>
<evidence type="ECO:0000313" key="2">
    <source>
        <dbReference type="Proteomes" id="UP000278807"/>
    </source>
</evidence>
<organism evidence="3">
    <name type="scientific">Rodentolepis nana</name>
    <name type="common">Dwarf tapeworm</name>
    <name type="synonym">Hymenolepis nana</name>
    <dbReference type="NCBI Taxonomy" id="102285"/>
    <lineage>
        <taxon>Eukaryota</taxon>
        <taxon>Metazoa</taxon>
        <taxon>Spiralia</taxon>
        <taxon>Lophotrochozoa</taxon>
        <taxon>Platyhelminthes</taxon>
        <taxon>Cestoda</taxon>
        <taxon>Eucestoda</taxon>
        <taxon>Cyclophyllidea</taxon>
        <taxon>Hymenolepididae</taxon>
        <taxon>Rodentolepis</taxon>
    </lineage>
</organism>
<proteinExistence type="predicted"/>
<keyword evidence="2" id="KW-1185">Reference proteome</keyword>
<reference evidence="3" key="1">
    <citation type="submission" date="2017-02" db="UniProtKB">
        <authorList>
            <consortium name="WormBaseParasite"/>
        </authorList>
    </citation>
    <scope>IDENTIFICATION</scope>
</reference>
<dbReference type="EMBL" id="UZAE01000515">
    <property type="protein sequence ID" value="VDN97208.1"/>
    <property type="molecule type" value="Genomic_DNA"/>
</dbReference>
<sequence length="77" mass="8716">MMMIYKQVDANSRAFFDSHPGYYMIDKSEQVETLCIEKDQPGADLSDSNLQFKCDLIDEMGLGTIIATEKITVKIYG</sequence>
<reference evidence="1 2" key="2">
    <citation type="submission" date="2018-11" db="EMBL/GenBank/DDBJ databases">
        <authorList>
            <consortium name="Pathogen Informatics"/>
        </authorList>
    </citation>
    <scope>NUCLEOTIDE SEQUENCE [LARGE SCALE GENOMIC DNA]</scope>
</reference>
<dbReference type="AlphaFoldDB" id="A0A0R3T2Z6"/>
<name>A0A0R3T2Z6_RODNA</name>
<evidence type="ECO:0000313" key="1">
    <source>
        <dbReference type="EMBL" id="VDN97208.1"/>
    </source>
</evidence>
<accession>A0A0R3T2Z6</accession>
<dbReference type="OrthoDB" id="6244967at2759"/>
<dbReference type="Proteomes" id="UP000278807">
    <property type="component" value="Unassembled WGS sequence"/>
</dbReference>
<protein>
    <submittedName>
        <fullName evidence="3">DUF2283 domain-containing protein</fullName>
    </submittedName>
</protein>